<keyword evidence="2" id="KW-1185">Reference proteome</keyword>
<evidence type="ECO:0008006" key="3">
    <source>
        <dbReference type="Google" id="ProtNLM"/>
    </source>
</evidence>
<dbReference type="EMBL" id="BAABFL010000423">
    <property type="protein sequence ID" value="GAA4650840.1"/>
    <property type="molecule type" value="Genomic_DNA"/>
</dbReference>
<dbReference type="Pfam" id="PF05930">
    <property type="entry name" value="Phage_AlpA"/>
    <property type="match status" value="1"/>
</dbReference>
<reference evidence="2" key="1">
    <citation type="journal article" date="2019" name="Int. J. Syst. Evol. Microbiol.">
        <title>The Global Catalogue of Microorganisms (GCM) 10K type strain sequencing project: providing services to taxonomists for standard genome sequencing and annotation.</title>
        <authorList>
            <consortium name="The Broad Institute Genomics Platform"/>
            <consortium name="The Broad Institute Genome Sequencing Center for Infectious Disease"/>
            <person name="Wu L."/>
            <person name="Ma J."/>
        </authorList>
    </citation>
    <scope>NUCLEOTIDE SEQUENCE [LARGE SCALE GENOMIC DNA]</scope>
    <source>
        <strain evidence="2">JCM 17805</strain>
    </source>
</reference>
<evidence type="ECO:0000313" key="2">
    <source>
        <dbReference type="Proteomes" id="UP001500604"/>
    </source>
</evidence>
<dbReference type="InterPro" id="IPR010260">
    <property type="entry name" value="AlpA"/>
</dbReference>
<comment type="caution">
    <text evidence="1">The sequence shown here is derived from an EMBL/GenBank/DDBJ whole genome shotgun (WGS) entry which is preliminary data.</text>
</comment>
<dbReference type="Proteomes" id="UP001500604">
    <property type="component" value="Unassembled WGS sequence"/>
</dbReference>
<sequence length="67" mass="7921">MSKASPKYLSRTEVLSRYGIGNTTLYRWINDEEIQFPKPIQLGARCVRFLVSSLDQWETQRREDTIQ</sequence>
<evidence type="ECO:0000313" key="1">
    <source>
        <dbReference type="EMBL" id="GAA4650840.1"/>
    </source>
</evidence>
<dbReference type="RefSeq" id="WP_345197093.1">
    <property type="nucleotide sequence ID" value="NZ_BAABFL010000423.1"/>
</dbReference>
<dbReference type="Gene3D" id="1.10.238.160">
    <property type="match status" value="1"/>
</dbReference>
<proteinExistence type="predicted"/>
<accession>A0ABP8V725</accession>
<dbReference type="SUPFAM" id="SSF46955">
    <property type="entry name" value="Putative DNA-binding domain"/>
    <property type="match status" value="1"/>
</dbReference>
<name>A0ABP8V725_9GAMM</name>
<dbReference type="InterPro" id="IPR009061">
    <property type="entry name" value="DNA-bd_dom_put_sf"/>
</dbReference>
<gene>
    <name evidence="1" type="ORF">GCM10023116_31230</name>
</gene>
<protein>
    <recommendedName>
        <fullName evidence="3">AlpA family phage regulatory protein</fullName>
    </recommendedName>
</protein>
<organism evidence="1 2">
    <name type="scientific">Kistimonas scapharcae</name>
    <dbReference type="NCBI Taxonomy" id="1036133"/>
    <lineage>
        <taxon>Bacteria</taxon>
        <taxon>Pseudomonadati</taxon>
        <taxon>Pseudomonadota</taxon>
        <taxon>Gammaproteobacteria</taxon>
        <taxon>Oceanospirillales</taxon>
        <taxon>Endozoicomonadaceae</taxon>
        <taxon>Kistimonas</taxon>
    </lineage>
</organism>